<dbReference type="CDD" id="cd06530">
    <property type="entry name" value="S26_SPase_I"/>
    <property type="match status" value="1"/>
</dbReference>
<dbReference type="PANTHER" id="PTHR43390">
    <property type="entry name" value="SIGNAL PEPTIDASE I"/>
    <property type="match status" value="1"/>
</dbReference>
<dbReference type="InterPro" id="IPR019533">
    <property type="entry name" value="Peptidase_S26"/>
</dbReference>
<evidence type="ECO:0000256" key="2">
    <source>
        <dbReference type="ARBA" id="ARBA00004229"/>
    </source>
</evidence>
<evidence type="ECO:0000256" key="4">
    <source>
        <dbReference type="ARBA" id="ARBA00009370"/>
    </source>
</evidence>
<feature type="domain" description="Peptidase S26" evidence="14">
    <location>
        <begin position="127"/>
        <end position="284"/>
    </location>
</feature>
<dbReference type="SUPFAM" id="SSF51306">
    <property type="entry name" value="LexA/Signal peptidase"/>
    <property type="match status" value="1"/>
</dbReference>
<evidence type="ECO:0000256" key="9">
    <source>
        <dbReference type="ARBA" id="ARBA00022801"/>
    </source>
</evidence>
<keyword evidence="7" id="KW-0934">Plastid</keyword>
<dbReference type="EMBL" id="JBDFQZ010000007">
    <property type="protein sequence ID" value="KAK9706011.1"/>
    <property type="molecule type" value="Genomic_DNA"/>
</dbReference>
<dbReference type="PROSITE" id="PS00501">
    <property type="entry name" value="SPASE_I_1"/>
    <property type="match status" value="1"/>
</dbReference>
<dbReference type="PRINTS" id="PR00727">
    <property type="entry name" value="LEADERPTASE"/>
</dbReference>
<evidence type="ECO:0000256" key="6">
    <source>
        <dbReference type="ARBA" id="ARBA00022528"/>
    </source>
</evidence>
<name>A0AAW1JQ74_SAPOF</name>
<dbReference type="AlphaFoldDB" id="A0AAW1JQ74"/>
<evidence type="ECO:0000256" key="12">
    <source>
        <dbReference type="PIRSR" id="PIRSR600223-1"/>
    </source>
</evidence>
<keyword evidence="16" id="KW-1185">Reference proteome</keyword>
<dbReference type="GO" id="GO:0006465">
    <property type="term" value="P:signal peptide processing"/>
    <property type="evidence" value="ECO:0007669"/>
    <property type="project" value="InterPro"/>
</dbReference>
<keyword evidence="9" id="KW-0378">Hydrolase</keyword>
<comment type="catalytic activity">
    <reaction evidence="1">
        <text>Cleavage of hydrophobic, N-terminal signal or leader sequences from secreted and periplasmic proteins.</text>
        <dbReference type="EC" id="3.4.21.89"/>
    </reaction>
</comment>
<dbReference type="GO" id="GO:0010027">
    <property type="term" value="P:thylakoid membrane organization"/>
    <property type="evidence" value="ECO:0007669"/>
    <property type="project" value="TreeGrafter"/>
</dbReference>
<feature type="region of interest" description="Disordered" evidence="13">
    <location>
        <begin position="79"/>
        <end position="117"/>
    </location>
</feature>
<keyword evidence="10" id="KW-0809">Transit peptide</keyword>
<dbReference type="FunFam" id="2.10.109.10:FF:000012">
    <property type="entry name" value="Peptidase/ serine-type peptidase"/>
    <property type="match status" value="1"/>
</dbReference>
<comment type="caution">
    <text evidence="15">The sequence shown here is derived from an EMBL/GenBank/DDBJ whole genome shotgun (WGS) entry which is preliminary data.</text>
</comment>
<evidence type="ECO:0000256" key="5">
    <source>
        <dbReference type="ARBA" id="ARBA00013208"/>
    </source>
</evidence>
<sequence>MTSSQIVPPIFSITNSNFTPKSSTPNPNFTSFNLYPIPKPLQVNKTHSNSSLKTPNSLFFIHNYPLKPLKNFPNCKTLKDDTKEVPIPKSSGGDGGGDGGDDGGDDDNQGKNPSVLPEWLNFTSDDAKTVFAAFAVSLAFRTFIAEPRYIPSLSMYPTFDVGDRIVAEKVSYYFRKPCPNDVVIFKSPPVLQDVGYTDDDVFIKRIVAKAGDTVEVREGKLIVNRTPKDEAYIYESPSYNMSPTRVPDDFVFVMGDNRNNSYDSHVWGPLPAKNIIGRSLFRYWPPNRIGSTVLPDGCAVDKQESPSPVS</sequence>
<keyword evidence="6" id="KW-0150">Chloroplast</keyword>
<dbReference type="Proteomes" id="UP001443914">
    <property type="component" value="Unassembled WGS sequence"/>
</dbReference>
<evidence type="ECO:0000256" key="10">
    <source>
        <dbReference type="ARBA" id="ARBA00022946"/>
    </source>
</evidence>
<evidence type="ECO:0000256" key="13">
    <source>
        <dbReference type="SAM" id="MobiDB-lite"/>
    </source>
</evidence>
<dbReference type="Gene3D" id="2.10.109.10">
    <property type="entry name" value="Umud Fragment, subunit A"/>
    <property type="match status" value="1"/>
</dbReference>
<gene>
    <name evidence="15" type="ORF">RND81_07G098600</name>
</gene>
<accession>A0AAW1JQ74</accession>
<dbReference type="InterPro" id="IPR036286">
    <property type="entry name" value="LexA/Signal_pep-like_sf"/>
</dbReference>
<comment type="subcellular location">
    <subcellularLocation>
        <location evidence="3">Membrane</location>
    </subcellularLocation>
    <subcellularLocation>
        <location evidence="2">Plastid</location>
        <location evidence="2">Chloroplast</location>
    </subcellularLocation>
</comment>
<protein>
    <recommendedName>
        <fullName evidence="5">signal peptidase I</fullName>
        <ecNumber evidence="5">3.4.21.89</ecNumber>
    </recommendedName>
</protein>
<dbReference type="InterPro" id="IPR000223">
    <property type="entry name" value="Pept_S26A_signal_pept_1"/>
</dbReference>
<dbReference type="GO" id="GO:0009003">
    <property type="term" value="F:signal peptidase activity"/>
    <property type="evidence" value="ECO:0007669"/>
    <property type="project" value="UniProtKB-EC"/>
</dbReference>
<evidence type="ECO:0000259" key="14">
    <source>
        <dbReference type="Pfam" id="PF10502"/>
    </source>
</evidence>
<reference evidence="15" key="1">
    <citation type="submission" date="2024-03" db="EMBL/GenBank/DDBJ databases">
        <title>WGS assembly of Saponaria officinalis var. Norfolk2.</title>
        <authorList>
            <person name="Jenkins J."/>
            <person name="Shu S."/>
            <person name="Grimwood J."/>
            <person name="Barry K."/>
            <person name="Goodstein D."/>
            <person name="Schmutz J."/>
            <person name="Leebens-Mack J."/>
            <person name="Osbourn A."/>
        </authorList>
    </citation>
    <scope>NUCLEOTIDE SEQUENCE [LARGE SCALE GENOMIC DNA]</scope>
    <source>
        <strain evidence="15">JIC</strain>
    </source>
</reference>
<dbReference type="Pfam" id="PF10502">
    <property type="entry name" value="Peptidase_S26"/>
    <property type="match status" value="1"/>
</dbReference>
<keyword evidence="8" id="KW-0645">Protease</keyword>
<evidence type="ECO:0000256" key="1">
    <source>
        <dbReference type="ARBA" id="ARBA00000677"/>
    </source>
</evidence>
<dbReference type="InterPro" id="IPR019758">
    <property type="entry name" value="Pept_S26A_signal_pept_1_CS"/>
</dbReference>
<evidence type="ECO:0000313" key="16">
    <source>
        <dbReference type="Proteomes" id="UP001443914"/>
    </source>
</evidence>
<dbReference type="GO" id="GO:0009535">
    <property type="term" value="C:chloroplast thylakoid membrane"/>
    <property type="evidence" value="ECO:0007669"/>
    <property type="project" value="TreeGrafter"/>
</dbReference>
<feature type="region of interest" description="Disordered" evidence="13">
    <location>
        <begin position="1"/>
        <end position="24"/>
    </location>
</feature>
<keyword evidence="11" id="KW-0472">Membrane</keyword>
<dbReference type="PANTHER" id="PTHR43390:SF1">
    <property type="entry name" value="CHLOROPLAST PROCESSING PEPTIDASE"/>
    <property type="match status" value="1"/>
</dbReference>
<feature type="active site" evidence="12">
    <location>
        <position position="154"/>
    </location>
</feature>
<dbReference type="PROSITE" id="PS00761">
    <property type="entry name" value="SPASE_I_3"/>
    <property type="match status" value="1"/>
</dbReference>
<evidence type="ECO:0000256" key="8">
    <source>
        <dbReference type="ARBA" id="ARBA00022670"/>
    </source>
</evidence>
<feature type="active site" evidence="12">
    <location>
        <position position="204"/>
    </location>
</feature>
<evidence type="ECO:0000256" key="7">
    <source>
        <dbReference type="ARBA" id="ARBA00022640"/>
    </source>
</evidence>
<evidence type="ECO:0000313" key="15">
    <source>
        <dbReference type="EMBL" id="KAK9706011.1"/>
    </source>
</evidence>
<dbReference type="GO" id="GO:0004252">
    <property type="term" value="F:serine-type endopeptidase activity"/>
    <property type="evidence" value="ECO:0007669"/>
    <property type="project" value="InterPro"/>
</dbReference>
<proteinExistence type="inferred from homology"/>
<evidence type="ECO:0000256" key="11">
    <source>
        <dbReference type="ARBA" id="ARBA00023136"/>
    </source>
</evidence>
<dbReference type="InterPro" id="IPR019756">
    <property type="entry name" value="Pept_S26A_signal_pept_1_Ser-AS"/>
</dbReference>
<dbReference type="EC" id="3.4.21.89" evidence="5"/>
<comment type="similarity">
    <text evidence="4">Belongs to the peptidase S26 family.</text>
</comment>
<dbReference type="NCBIfam" id="TIGR02227">
    <property type="entry name" value="sigpep_I_bact"/>
    <property type="match status" value="1"/>
</dbReference>
<evidence type="ECO:0000256" key="3">
    <source>
        <dbReference type="ARBA" id="ARBA00004370"/>
    </source>
</evidence>
<organism evidence="15 16">
    <name type="scientific">Saponaria officinalis</name>
    <name type="common">Common soapwort</name>
    <name type="synonym">Lychnis saponaria</name>
    <dbReference type="NCBI Taxonomy" id="3572"/>
    <lineage>
        <taxon>Eukaryota</taxon>
        <taxon>Viridiplantae</taxon>
        <taxon>Streptophyta</taxon>
        <taxon>Embryophyta</taxon>
        <taxon>Tracheophyta</taxon>
        <taxon>Spermatophyta</taxon>
        <taxon>Magnoliopsida</taxon>
        <taxon>eudicotyledons</taxon>
        <taxon>Gunneridae</taxon>
        <taxon>Pentapetalae</taxon>
        <taxon>Caryophyllales</taxon>
        <taxon>Caryophyllaceae</taxon>
        <taxon>Caryophylleae</taxon>
        <taxon>Saponaria</taxon>
    </lineage>
</organism>